<dbReference type="InterPro" id="IPR011051">
    <property type="entry name" value="RmlC_Cupin_sf"/>
</dbReference>
<evidence type="ECO:0000313" key="6">
    <source>
        <dbReference type="EMBL" id="MDR7094243.1"/>
    </source>
</evidence>
<evidence type="ECO:0000256" key="2">
    <source>
        <dbReference type="ARBA" id="ARBA00023125"/>
    </source>
</evidence>
<feature type="region of interest" description="Disordered" evidence="4">
    <location>
        <begin position="1"/>
        <end position="23"/>
    </location>
</feature>
<feature type="domain" description="HTH araC/xylS-type" evidence="5">
    <location>
        <begin position="171"/>
        <end position="271"/>
    </location>
</feature>
<dbReference type="EMBL" id="JAVDWE010000004">
    <property type="protein sequence ID" value="MDR7094243.1"/>
    <property type="molecule type" value="Genomic_DNA"/>
</dbReference>
<dbReference type="Pfam" id="PF02311">
    <property type="entry name" value="AraC_binding"/>
    <property type="match status" value="1"/>
</dbReference>
<organism evidence="6 7">
    <name type="scientific">Hydrogenophaga laconesensis</name>
    <dbReference type="NCBI Taxonomy" id="1805971"/>
    <lineage>
        <taxon>Bacteria</taxon>
        <taxon>Pseudomonadati</taxon>
        <taxon>Pseudomonadota</taxon>
        <taxon>Betaproteobacteria</taxon>
        <taxon>Burkholderiales</taxon>
        <taxon>Comamonadaceae</taxon>
        <taxon>Hydrogenophaga</taxon>
    </lineage>
</organism>
<evidence type="ECO:0000313" key="7">
    <source>
        <dbReference type="Proteomes" id="UP001265550"/>
    </source>
</evidence>
<protein>
    <submittedName>
        <fullName evidence="6">AraC-like DNA-binding protein</fullName>
    </submittedName>
</protein>
<dbReference type="InterPro" id="IPR003313">
    <property type="entry name" value="AraC-bd"/>
</dbReference>
<keyword evidence="7" id="KW-1185">Reference proteome</keyword>
<dbReference type="Proteomes" id="UP001265550">
    <property type="component" value="Unassembled WGS sequence"/>
</dbReference>
<evidence type="ECO:0000256" key="4">
    <source>
        <dbReference type="SAM" id="MobiDB-lite"/>
    </source>
</evidence>
<keyword evidence="3" id="KW-0804">Transcription</keyword>
<sequence>MPRVKPGPTPVGDTDPFTPDEARPVRVRARALSADTHFEPHRHPWGQLAYCATGIVQAMAVPQETSLQAVTYIVPPSRAVWIPPGMRHAVTVREAAELRTLYIHAGSAPPGWESCRMIVVSSLLRELIQAMDAATRRAAEPTRDRLLTELVLDELAHADTQTLGVPMPSDKRLRTLCEAVLRAPGEKATLAEWAADTGASERTVARLFREELGTTYQQWRQQAVLAHALPMLARGMSIGQVAAATGYASDSAFSAMFKAAMGHPPTRWGLRAGGQQR</sequence>
<reference evidence="6 7" key="1">
    <citation type="submission" date="2023-07" db="EMBL/GenBank/DDBJ databases">
        <title>Sorghum-associated microbial communities from plants grown in Nebraska, USA.</title>
        <authorList>
            <person name="Schachtman D."/>
        </authorList>
    </citation>
    <scope>NUCLEOTIDE SEQUENCE [LARGE SCALE GENOMIC DNA]</scope>
    <source>
        <strain evidence="6 7">BE240</strain>
    </source>
</reference>
<dbReference type="InterPro" id="IPR009057">
    <property type="entry name" value="Homeodomain-like_sf"/>
</dbReference>
<keyword evidence="2" id="KW-0238">DNA-binding</keyword>
<accession>A0ABU1VAK1</accession>
<dbReference type="Gene3D" id="1.10.10.60">
    <property type="entry name" value="Homeodomain-like"/>
    <property type="match status" value="1"/>
</dbReference>
<dbReference type="PROSITE" id="PS01124">
    <property type="entry name" value="HTH_ARAC_FAMILY_2"/>
    <property type="match status" value="1"/>
</dbReference>
<evidence type="ECO:0000256" key="3">
    <source>
        <dbReference type="ARBA" id="ARBA00023163"/>
    </source>
</evidence>
<dbReference type="InterPro" id="IPR014710">
    <property type="entry name" value="RmlC-like_jellyroll"/>
</dbReference>
<dbReference type="Pfam" id="PF12833">
    <property type="entry name" value="HTH_18"/>
    <property type="match status" value="1"/>
</dbReference>
<dbReference type="InterPro" id="IPR018060">
    <property type="entry name" value="HTH_AraC"/>
</dbReference>
<dbReference type="Gene3D" id="2.60.120.10">
    <property type="entry name" value="Jelly Rolls"/>
    <property type="match status" value="1"/>
</dbReference>
<dbReference type="RefSeq" id="WP_204733058.1">
    <property type="nucleotide sequence ID" value="NZ_JAVDWE010000004.1"/>
</dbReference>
<dbReference type="SUPFAM" id="SSF46689">
    <property type="entry name" value="Homeodomain-like"/>
    <property type="match status" value="1"/>
</dbReference>
<evidence type="ECO:0000259" key="5">
    <source>
        <dbReference type="PROSITE" id="PS01124"/>
    </source>
</evidence>
<name>A0ABU1VAK1_9BURK</name>
<dbReference type="PANTHER" id="PTHR11019:SF199">
    <property type="entry name" value="HTH-TYPE TRANSCRIPTIONAL REGULATOR NIMR"/>
    <property type="match status" value="1"/>
</dbReference>
<dbReference type="CDD" id="cd06124">
    <property type="entry name" value="cupin_NimR-like_N"/>
    <property type="match status" value="1"/>
</dbReference>
<gene>
    <name evidence="6" type="ORF">J2X09_001981</name>
</gene>
<keyword evidence="1" id="KW-0805">Transcription regulation</keyword>
<dbReference type="SUPFAM" id="SSF51182">
    <property type="entry name" value="RmlC-like cupins"/>
    <property type="match status" value="1"/>
</dbReference>
<evidence type="ECO:0000256" key="1">
    <source>
        <dbReference type="ARBA" id="ARBA00023015"/>
    </source>
</evidence>
<comment type="caution">
    <text evidence="6">The sequence shown here is derived from an EMBL/GenBank/DDBJ whole genome shotgun (WGS) entry which is preliminary data.</text>
</comment>
<dbReference type="SMART" id="SM00342">
    <property type="entry name" value="HTH_ARAC"/>
    <property type="match status" value="1"/>
</dbReference>
<proteinExistence type="predicted"/>
<dbReference type="PANTHER" id="PTHR11019">
    <property type="entry name" value="HTH-TYPE TRANSCRIPTIONAL REGULATOR NIMR"/>
    <property type="match status" value="1"/>
</dbReference>